<reference evidence="2 3" key="1">
    <citation type="submission" date="2019-03" db="EMBL/GenBank/DDBJ databases">
        <title>Draft Genome Sequence of Massilia arenosa sp. nov., a Novel Massilia Species Isolated from a Sandy-loam Maize Soil.</title>
        <authorList>
            <person name="Raths R."/>
            <person name="Peta V."/>
            <person name="Bucking H."/>
        </authorList>
    </citation>
    <scope>NUCLEOTIDE SEQUENCE [LARGE SCALE GENOMIC DNA]</scope>
    <source>
        <strain evidence="2 3">MC02</strain>
    </source>
</reference>
<evidence type="ECO:0000313" key="2">
    <source>
        <dbReference type="EMBL" id="TFW16037.1"/>
    </source>
</evidence>
<gene>
    <name evidence="2" type="ORF">E4L96_17120</name>
</gene>
<evidence type="ECO:0000313" key="3">
    <source>
        <dbReference type="Proteomes" id="UP000298438"/>
    </source>
</evidence>
<proteinExistence type="predicted"/>
<dbReference type="PANTHER" id="PTHR38011:SF11">
    <property type="entry name" value="2,5-DIAMINO-6-RIBOSYLAMINO-4(3H)-PYRIMIDINONE 5'-PHOSPHATE REDUCTASE"/>
    <property type="match status" value="1"/>
</dbReference>
<dbReference type="AlphaFoldDB" id="A0A4Y9S7H9"/>
<keyword evidence="3" id="KW-1185">Reference proteome</keyword>
<dbReference type="InterPro" id="IPR024072">
    <property type="entry name" value="DHFR-like_dom_sf"/>
</dbReference>
<feature type="domain" description="Bacterial bifunctional deaminase-reductase C-terminal" evidence="1">
    <location>
        <begin position="7"/>
        <end position="171"/>
    </location>
</feature>
<dbReference type="Pfam" id="PF01872">
    <property type="entry name" value="RibD_C"/>
    <property type="match status" value="1"/>
</dbReference>
<evidence type="ECO:0000259" key="1">
    <source>
        <dbReference type="Pfam" id="PF01872"/>
    </source>
</evidence>
<accession>A0A4Y9S7H9</accession>
<dbReference type="GO" id="GO:0009231">
    <property type="term" value="P:riboflavin biosynthetic process"/>
    <property type="evidence" value="ECO:0007669"/>
    <property type="project" value="InterPro"/>
</dbReference>
<dbReference type="SUPFAM" id="SSF53597">
    <property type="entry name" value="Dihydrofolate reductase-like"/>
    <property type="match status" value="1"/>
</dbReference>
<dbReference type="OrthoDB" id="2313602at2"/>
<comment type="caution">
    <text evidence="2">The sequence shown here is derived from an EMBL/GenBank/DDBJ whole genome shotgun (WGS) entry which is preliminary data.</text>
</comment>
<protein>
    <submittedName>
        <fullName evidence="2">Dihydrofolate reductase</fullName>
    </submittedName>
</protein>
<sequence length="179" mass="19820">MTVTGHVFIATSLDGYIARPDGHIDWLLARDDPSEDHGYDDFIADKDTIVMGRGTYESVLGMDEWFYTRPVLVLSRQLAGTAVPERLAGKVRFADWTPEQAMEQLAREGVRRVYVDGGQVVQAFLRAGMIADMVVTMVPVLLGAGRRLFGELARDVPLQLMTSRSFPSGLVQSAYRVLA</sequence>
<dbReference type="InterPro" id="IPR002734">
    <property type="entry name" value="RibDG_C"/>
</dbReference>
<dbReference type="Proteomes" id="UP000298438">
    <property type="component" value="Unassembled WGS sequence"/>
</dbReference>
<dbReference type="InterPro" id="IPR050765">
    <property type="entry name" value="Riboflavin_Biosynth_HTPR"/>
</dbReference>
<dbReference type="EMBL" id="SPVF01000220">
    <property type="protein sequence ID" value="TFW16037.1"/>
    <property type="molecule type" value="Genomic_DNA"/>
</dbReference>
<dbReference type="Gene3D" id="3.40.430.10">
    <property type="entry name" value="Dihydrofolate Reductase, subunit A"/>
    <property type="match status" value="1"/>
</dbReference>
<dbReference type="RefSeq" id="WP_135208427.1">
    <property type="nucleotide sequence ID" value="NZ_SPVF01000220.1"/>
</dbReference>
<dbReference type="PANTHER" id="PTHR38011">
    <property type="entry name" value="DIHYDROFOLATE REDUCTASE FAMILY PROTEIN (AFU_ORTHOLOGUE AFUA_8G06820)"/>
    <property type="match status" value="1"/>
</dbReference>
<name>A0A4Y9S7H9_9BURK</name>
<dbReference type="GO" id="GO:0008703">
    <property type="term" value="F:5-amino-6-(5-phosphoribosylamino)uracil reductase activity"/>
    <property type="evidence" value="ECO:0007669"/>
    <property type="project" value="InterPro"/>
</dbReference>
<organism evidence="2 3">
    <name type="scientific">Zemynaea arenosa</name>
    <dbReference type="NCBI Taxonomy" id="2561931"/>
    <lineage>
        <taxon>Bacteria</taxon>
        <taxon>Pseudomonadati</taxon>
        <taxon>Pseudomonadota</taxon>
        <taxon>Betaproteobacteria</taxon>
        <taxon>Burkholderiales</taxon>
        <taxon>Oxalobacteraceae</taxon>
        <taxon>Telluria group</taxon>
        <taxon>Zemynaea</taxon>
    </lineage>
</organism>